<dbReference type="InterPro" id="IPR000838">
    <property type="entry name" value="RNA_pol_sigma70_ECF_CS"/>
</dbReference>
<evidence type="ECO:0000256" key="6">
    <source>
        <dbReference type="RuleBase" id="RU000716"/>
    </source>
</evidence>
<feature type="domain" description="RNA polymerase sigma-70 region 4" evidence="8">
    <location>
        <begin position="139"/>
        <end position="187"/>
    </location>
</feature>
<evidence type="ECO:0000256" key="5">
    <source>
        <dbReference type="ARBA" id="ARBA00023163"/>
    </source>
</evidence>
<dbReference type="InterPro" id="IPR036388">
    <property type="entry name" value="WH-like_DNA-bd_sf"/>
</dbReference>
<comment type="similarity">
    <text evidence="1 6">Belongs to the sigma-70 factor family. ECF subfamily.</text>
</comment>
<evidence type="ECO:0000256" key="2">
    <source>
        <dbReference type="ARBA" id="ARBA00023015"/>
    </source>
</evidence>
<keyword evidence="10" id="KW-1185">Reference proteome</keyword>
<evidence type="ECO:0000256" key="4">
    <source>
        <dbReference type="ARBA" id="ARBA00023125"/>
    </source>
</evidence>
<comment type="caution">
    <text evidence="9">The sequence shown here is derived from an EMBL/GenBank/DDBJ whole genome shotgun (WGS) entry which is preliminary data.</text>
</comment>
<dbReference type="EMBL" id="JACHEM010000005">
    <property type="protein sequence ID" value="MBB6435822.1"/>
    <property type="molecule type" value="Genomic_DNA"/>
</dbReference>
<dbReference type="Gene3D" id="1.10.1740.10">
    <property type="match status" value="1"/>
</dbReference>
<dbReference type="GO" id="GO:0003677">
    <property type="term" value="F:DNA binding"/>
    <property type="evidence" value="ECO:0007669"/>
    <property type="project" value="UniProtKB-KW"/>
</dbReference>
<dbReference type="PROSITE" id="PS01063">
    <property type="entry name" value="SIGMA70_ECF"/>
    <property type="match status" value="1"/>
</dbReference>
<evidence type="ECO:0000313" key="10">
    <source>
        <dbReference type="Proteomes" id="UP000540423"/>
    </source>
</evidence>
<proteinExistence type="inferred from homology"/>
<dbReference type="InterPro" id="IPR013324">
    <property type="entry name" value="RNA_pol_sigma_r3/r4-like"/>
</dbReference>
<dbReference type="InterPro" id="IPR007630">
    <property type="entry name" value="RNA_pol_sigma70_r4"/>
</dbReference>
<evidence type="ECO:0000259" key="7">
    <source>
        <dbReference type="Pfam" id="PF04542"/>
    </source>
</evidence>
<dbReference type="SUPFAM" id="SSF88659">
    <property type="entry name" value="Sigma3 and sigma4 domains of RNA polymerase sigma factors"/>
    <property type="match status" value="1"/>
</dbReference>
<dbReference type="CDD" id="cd06171">
    <property type="entry name" value="Sigma70_r4"/>
    <property type="match status" value="1"/>
</dbReference>
<organism evidence="9 10">
    <name type="scientific">Streptomyces candidus</name>
    <dbReference type="NCBI Taxonomy" id="67283"/>
    <lineage>
        <taxon>Bacteria</taxon>
        <taxon>Bacillati</taxon>
        <taxon>Actinomycetota</taxon>
        <taxon>Actinomycetes</taxon>
        <taxon>Kitasatosporales</taxon>
        <taxon>Streptomycetaceae</taxon>
        <taxon>Streptomyces</taxon>
    </lineage>
</organism>
<dbReference type="PANTHER" id="PTHR43133:SF62">
    <property type="entry name" value="RNA POLYMERASE SIGMA FACTOR SIGZ"/>
    <property type="match status" value="1"/>
</dbReference>
<dbReference type="PANTHER" id="PTHR43133">
    <property type="entry name" value="RNA POLYMERASE ECF-TYPE SIGMA FACTO"/>
    <property type="match status" value="1"/>
</dbReference>
<dbReference type="NCBIfam" id="TIGR02937">
    <property type="entry name" value="sigma70-ECF"/>
    <property type="match status" value="1"/>
</dbReference>
<keyword evidence="3 6" id="KW-0731">Sigma factor</keyword>
<dbReference type="GO" id="GO:0006352">
    <property type="term" value="P:DNA-templated transcription initiation"/>
    <property type="evidence" value="ECO:0007669"/>
    <property type="project" value="InterPro"/>
</dbReference>
<name>A0A7X0LPD0_9ACTN</name>
<keyword evidence="2 6" id="KW-0805">Transcription regulation</keyword>
<evidence type="ECO:0000259" key="8">
    <source>
        <dbReference type="Pfam" id="PF04545"/>
    </source>
</evidence>
<keyword evidence="5 6" id="KW-0804">Transcription</keyword>
<dbReference type="GO" id="GO:0016987">
    <property type="term" value="F:sigma factor activity"/>
    <property type="evidence" value="ECO:0007669"/>
    <property type="project" value="UniProtKB-KW"/>
</dbReference>
<dbReference type="InterPro" id="IPR039425">
    <property type="entry name" value="RNA_pol_sigma-70-like"/>
</dbReference>
<evidence type="ECO:0000256" key="1">
    <source>
        <dbReference type="ARBA" id="ARBA00010641"/>
    </source>
</evidence>
<feature type="domain" description="RNA polymerase sigma-70 region 2" evidence="7">
    <location>
        <begin position="38"/>
        <end position="105"/>
    </location>
</feature>
<dbReference type="SUPFAM" id="SSF88946">
    <property type="entry name" value="Sigma2 domain of RNA polymerase sigma factors"/>
    <property type="match status" value="1"/>
</dbReference>
<gene>
    <name evidence="9" type="ORF">HNQ79_002285</name>
</gene>
<evidence type="ECO:0000256" key="3">
    <source>
        <dbReference type="ARBA" id="ARBA00023082"/>
    </source>
</evidence>
<dbReference type="InterPro" id="IPR014284">
    <property type="entry name" value="RNA_pol_sigma-70_dom"/>
</dbReference>
<dbReference type="InterPro" id="IPR013325">
    <property type="entry name" value="RNA_pol_sigma_r2"/>
</dbReference>
<accession>A0A7X0LPD0</accession>
<dbReference type="Gene3D" id="1.10.10.10">
    <property type="entry name" value="Winged helix-like DNA-binding domain superfamily/Winged helix DNA-binding domain"/>
    <property type="match status" value="1"/>
</dbReference>
<dbReference type="InterPro" id="IPR007627">
    <property type="entry name" value="RNA_pol_sigma70_r2"/>
</dbReference>
<dbReference type="Pfam" id="PF04545">
    <property type="entry name" value="Sigma70_r4"/>
    <property type="match status" value="1"/>
</dbReference>
<reference evidence="9 10" key="1">
    <citation type="submission" date="2020-08" db="EMBL/GenBank/DDBJ databases">
        <title>Genomic Encyclopedia of Type Strains, Phase IV (KMG-IV): sequencing the most valuable type-strain genomes for metagenomic binning, comparative biology and taxonomic classification.</title>
        <authorList>
            <person name="Goeker M."/>
        </authorList>
    </citation>
    <scope>NUCLEOTIDE SEQUENCE [LARGE SCALE GENOMIC DNA]</scope>
    <source>
        <strain evidence="9 10">DSM 40141</strain>
    </source>
</reference>
<evidence type="ECO:0000313" key="9">
    <source>
        <dbReference type="EMBL" id="MBB6435822.1"/>
    </source>
</evidence>
<sequence>MRVEAVAVDVPAGETAEEWEGIAHGLVRGDEQSLAAAYRRWGALVHGLASRALGDAREAEDVTQQVFLAAWRGRGGYRPDRGPLAAWLVGITRHKTADALAARARRAEVAAAVGVSAPAPAADFRQDDLLDRVLVAQELAKLPEAQYQVLRLAFYGDFPQSQIAALTGLPLGTVKSHSRRGLATLRAGLAGSFGRVPAARTASEEARAKTDA</sequence>
<dbReference type="Proteomes" id="UP000540423">
    <property type="component" value="Unassembled WGS sequence"/>
</dbReference>
<keyword evidence="4 6" id="KW-0238">DNA-binding</keyword>
<dbReference type="Pfam" id="PF04542">
    <property type="entry name" value="Sigma70_r2"/>
    <property type="match status" value="1"/>
</dbReference>
<dbReference type="AlphaFoldDB" id="A0A7X0LPD0"/>
<protein>
    <recommendedName>
        <fullName evidence="6">RNA polymerase sigma factor</fullName>
    </recommendedName>
</protein>